<feature type="domain" description="Bacterial type II secretion system protein E" evidence="2">
    <location>
        <begin position="2"/>
        <end position="280"/>
    </location>
</feature>
<dbReference type="Pfam" id="PF00437">
    <property type="entry name" value="T2SSE"/>
    <property type="match status" value="1"/>
</dbReference>
<organism evidence="3 4">
    <name type="scientific">Salinisphaera dokdonensis CL-ES53</name>
    <dbReference type="NCBI Taxonomy" id="1304272"/>
    <lineage>
        <taxon>Bacteria</taxon>
        <taxon>Pseudomonadati</taxon>
        <taxon>Pseudomonadota</taxon>
        <taxon>Gammaproteobacteria</taxon>
        <taxon>Salinisphaerales</taxon>
        <taxon>Salinisphaeraceae</taxon>
        <taxon>Salinisphaera</taxon>
    </lineage>
</organism>
<evidence type="ECO:0000313" key="3">
    <source>
        <dbReference type="EMBL" id="MES1928191.1"/>
    </source>
</evidence>
<dbReference type="InterPro" id="IPR027417">
    <property type="entry name" value="P-loop_NTPase"/>
</dbReference>
<dbReference type="SUPFAM" id="SSF52540">
    <property type="entry name" value="P-loop containing nucleoside triphosphate hydrolases"/>
    <property type="match status" value="1"/>
</dbReference>
<dbReference type="InterPro" id="IPR006321">
    <property type="entry name" value="PilT/PilU"/>
</dbReference>
<dbReference type="RefSeq" id="WP_353109110.1">
    <property type="nucleotide sequence ID" value="NZ_APND01000001.1"/>
</dbReference>
<dbReference type="EMBL" id="APND01000001">
    <property type="protein sequence ID" value="MES1928191.1"/>
    <property type="molecule type" value="Genomic_DNA"/>
</dbReference>
<evidence type="ECO:0000313" key="4">
    <source>
        <dbReference type="Proteomes" id="UP001460888"/>
    </source>
</evidence>
<dbReference type="Gene3D" id="3.30.450.90">
    <property type="match status" value="1"/>
</dbReference>
<accession>A0ABV2AX12</accession>
<gene>
    <name evidence="3" type="ORF">SADO_03010</name>
</gene>
<dbReference type="CDD" id="cd01131">
    <property type="entry name" value="PilT"/>
    <property type="match status" value="1"/>
</dbReference>
<evidence type="ECO:0000259" key="2">
    <source>
        <dbReference type="Pfam" id="PF00437"/>
    </source>
</evidence>
<name>A0ABV2AX12_9GAMM</name>
<dbReference type="InterPro" id="IPR050921">
    <property type="entry name" value="T4SS_GSP_E_ATPase"/>
</dbReference>
<dbReference type="NCBIfam" id="TIGR01420">
    <property type="entry name" value="pilT_fam"/>
    <property type="match status" value="1"/>
</dbReference>
<proteinExistence type="inferred from homology"/>
<dbReference type="PANTHER" id="PTHR30486:SF12">
    <property type="entry name" value="TYPE IV PILUS ATPASE PILU"/>
    <property type="match status" value="1"/>
</dbReference>
<comment type="caution">
    <text evidence="3">The sequence shown here is derived from an EMBL/GenBank/DDBJ whole genome shotgun (WGS) entry which is preliminary data.</text>
</comment>
<keyword evidence="4" id="KW-1185">Reference proteome</keyword>
<protein>
    <recommendedName>
        <fullName evidence="2">Bacterial type II secretion system protein E domain-containing protein</fullName>
    </recommendedName>
</protein>
<reference evidence="3 4" key="1">
    <citation type="submission" date="2013-03" db="EMBL/GenBank/DDBJ databases">
        <title>Salinisphaera dokdonensis CL-ES53 Genome Sequencing.</title>
        <authorList>
            <person name="Li C."/>
            <person name="Lai Q."/>
            <person name="Shao Z."/>
        </authorList>
    </citation>
    <scope>NUCLEOTIDE SEQUENCE [LARGE SCALE GENOMIC DNA]</scope>
    <source>
        <strain evidence="3 4">CL-ES53</strain>
    </source>
</reference>
<sequence length="364" mass="40045">MADSASVADQVYPYLQLAIDKGASDVYFTTHAPVMLRVEGEIYPVKSKSIEPLTPEVIEALVESIMSDEQRAEFEREQEVDFAFRLGNHGRFRVNAFRQRGSAAMVLRNIGKMPTFDDLDLPPVLKRLAMQKRGLVIVVGATGSGKSTTLAAMINHRSENANGHILTIEDPIEFMYRHKRSIVNQRELGADTLNFARAVRSAMREAPDVVQIGETRDLATAEAAIQLAGTGHLALTTLHGNNAYQALQRLVALFPEASRDALFMDMSLNLRAIISQRLVAGIGGKRVAAFEILLNTPYIAELIRQGRIDSVREAMSEGDGGDGMATFDDSLLALVRNRQITSEQALAYADSRENLQSKLAFAQL</sequence>
<evidence type="ECO:0000256" key="1">
    <source>
        <dbReference type="ARBA" id="ARBA00006611"/>
    </source>
</evidence>
<comment type="similarity">
    <text evidence="1">Belongs to the GSP E family.</text>
</comment>
<dbReference type="Gene3D" id="3.40.50.300">
    <property type="entry name" value="P-loop containing nucleotide triphosphate hydrolases"/>
    <property type="match status" value="1"/>
</dbReference>
<dbReference type="Proteomes" id="UP001460888">
    <property type="component" value="Unassembled WGS sequence"/>
</dbReference>
<dbReference type="InterPro" id="IPR001482">
    <property type="entry name" value="T2SS/T4SS_dom"/>
</dbReference>
<dbReference type="PANTHER" id="PTHR30486">
    <property type="entry name" value="TWITCHING MOTILITY PROTEIN PILT"/>
    <property type="match status" value="1"/>
</dbReference>